<organism evidence="1 2">
    <name type="scientific">Gimesia benthica</name>
    <dbReference type="NCBI Taxonomy" id="2608982"/>
    <lineage>
        <taxon>Bacteria</taxon>
        <taxon>Pseudomonadati</taxon>
        <taxon>Planctomycetota</taxon>
        <taxon>Planctomycetia</taxon>
        <taxon>Planctomycetales</taxon>
        <taxon>Planctomycetaceae</taxon>
        <taxon>Gimesia</taxon>
    </lineage>
</organism>
<dbReference type="GO" id="GO:0000166">
    <property type="term" value="F:nucleotide binding"/>
    <property type="evidence" value="ECO:0007669"/>
    <property type="project" value="InterPro"/>
</dbReference>
<evidence type="ECO:0000313" key="1">
    <source>
        <dbReference type="EMBL" id="QGQ21192.1"/>
    </source>
</evidence>
<accession>A0A6I6A6I9</accession>
<keyword evidence="2" id="KW-1185">Reference proteome</keyword>
<dbReference type="InterPro" id="IPR023299">
    <property type="entry name" value="ATPase_P-typ_cyto_dom_N"/>
</dbReference>
<dbReference type="SUPFAM" id="SSF81660">
    <property type="entry name" value="Metal cation-transporting ATPase, ATP-binding domain N"/>
    <property type="match status" value="1"/>
</dbReference>
<dbReference type="Gene3D" id="3.40.1110.10">
    <property type="entry name" value="Calcium-transporting ATPase, cytoplasmic domain N"/>
    <property type="match status" value="1"/>
</dbReference>
<proteinExistence type="predicted"/>
<dbReference type="Proteomes" id="UP000427281">
    <property type="component" value="Chromosome"/>
</dbReference>
<reference evidence="1 2" key="1">
    <citation type="submission" date="2019-09" db="EMBL/GenBank/DDBJ databases">
        <title>Gimesia benthica sp. nov., a novel bacterium isolated from deep-sea water of the Northwest Indian Ocean.</title>
        <authorList>
            <person name="Dai X."/>
        </authorList>
    </citation>
    <scope>NUCLEOTIDE SEQUENCE [LARGE SCALE GENOMIC DNA]</scope>
    <source>
        <strain evidence="1 2">E7</strain>
    </source>
</reference>
<gene>
    <name evidence="1" type="ORF">F1728_00055</name>
</gene>
<dbReference type="KEGG" id="gim:F1728_00055"/>
<dbReference type="RefSeq" id="WP_155362365.1">
    <property type="nucleotide sequence ID" value="NZ_CP043930.1"/>
</dbReference>
<sequence length="84" mass="8799">MPERCAGESGQGISGTVNGHQLLIGTEALVTSEGCLISPAYQQSIADCRSQGLTTVLIAVDGNWRRSVASATACAPIRVPRWIT</sequence>
<protein>
    <submittedName>
        <fullName evidence="1">Uncharacterized protein</fullName>
    </submittedName>
</protein>
<dbReference type="EMBL" id="CP043930">
    <property type="protein sequence ID" value="QGQ21192.1"/>
    <property type="molecule type" value="Genomic_DNA"/>
</dbReference>
<dbReference type="AlphaFoldDB" id="A0A6I6A6I9"/>
<evidence type="ECO:0000313" key="2">
    <source>
        <dbReference type="Proteomes" id="UP000427281"/>
    </source>
</evidence>
<name>A0A6I6A6I9_9PLAN</name>